<dbReference type="Proteomes" id="UP000663292">
    <property type="component" value="Chromosome"/>
</dbReference>
<dbReference type="RefSeq" id="WP_229121508.1">
    <property type="nucleotide sequence ID" value="NZ_CP064791.1"/>
</dbReference>
<dbReference type="GO" id="GO:0005524">
    <property type="term" value="F:ATP binding"/>
    <property type="evidence" value="ECO:0007669"/>
    <property type="project" value="UniProtKB-KW"/>
</dbReference>
<dbReference type="EMBL" id="CP064791">
    <property type="protein sequence ID" value="QSG16245.1"/>
    <property type="molecule type" value="Genomic_DNA"/>
</dbReference>
<evidence type="ECO:0000256" key="3">
    <source>
        <dbReference type="ARBA" id="ARBA00022741"/>
    </source>
</evidence>
<accession>A0A897NXD8</accession>
<dbReference type="CDD" id="cd01167">
    <property type="entry name" value="bac_FRK"/>
    <property type="match status" value="1"/>
</dbReference>
<keyword evidence="3" id="KW-0547">Nucleotide-binding</keyword>
<evidence type="ECO:0000259" key="6">
    <source>
        <dbReference type="Pfam" id="PF00294"/>
    </source>
</evidence>
<dbReference type="Gene3D" id="3.40.1190.20">
    <property type="match status" value="1"/>
</dbReference>
<proteinExistence type="inferred from homology"/>
<dbReference type="InterPro" id="IPR050306">
    <property type="entry name" value="PfkB_Carbo_kinase"/>
</dbReference>
<dbReference type="PROSITE" id="PS00583">
    <property type="entry name" value="PFKB_KINASES_1"/>
    <property type="match status" value="1"/>
</dbReference>
<dbReference type="GO" id="GO:0016301">
    <property type="term" value="F:kinase activity"/>
    <property type="evidence" value="ECO:0007669"/>
    <property type="project" value="UniProtKB-KW"/>
</dbReference>
<reference evidence="7 8" key="1">
    <citation type="submission" date="2020-11" db="EMBL/GenBank/DDBJ databases">
        <title>Carbohydrate-dependent, anaerobic sulfur respiration: A novel catabolism in halophilic archaea.</title>
        <authorList>
            <person name="Sorokin D.Y."/>
            <person name="Messina E."/>
            <person name="Smedile F."/>
            <person name="La Cono V."/>
            <person name="Hallsworth J.E."/>
            <person name="Yakimov M.M."/>
        </authorList>
    </citation>
    <scope>NUCLEOTIDE SEQUENCE [LARGE SCALE GENOMIC DNA]</scope>
    <source>
        <strain evidence="7 8">HSR-Est</strain>
    </source>
</reference>
<sequence length="320" mass="33540">MDEPQVLVAGEALIDLFPATSGPIAEAETLRRRAGGAPANVAVALSRLGHPPLLWTRLGDDPFGEHLASVLAEDGVREALIETDPDRKTAHTLVGQDADGDQSFTFFAEKTATFAMEPGAVADETLETVEWVHVGGVTLHTEPSRSATLELMERANEYGCTVSFDPNTRADLWPEESVLVETLDRAIGLADVVKTDQEDLAMLFEESDEDALAAAVLERGPHTVMLTRGGDGAMARASEGAPWGPATAEFGGYDVDVVETTGAGDAFVAGSIAGFTGECDSLSETVRYASAVGALATTETGAMDGLPTANEVGKLFEDSA</sequence>
<organism evidence="7 8">
    <name type="scientific">Halapricum desulfuricans</name>
    <dbReference type="NCBI Taxonomy" id="2841257"/>
    <lineage>
        <taxon>Archaea</taxon>
        <taxon>Methanobacteriati</taxon>
        <taxon>Methanobacteriota</taxon>
        <taxon>Stenosarchaea group</taxon>
        <taxon>Halobacteria</taxon>
        <taxon>Halobacteriales</taxon>
        <taxon>Haloarculaceae</taxon>
        <taxon>Halapricum</taxon>
    </lineage>
</organism>
<name>A0A897NXD8_9EURY</name>
<keyword evidence="2" id="KW-0808">Transferase</keyword>
<dbReference type="InterPro" id="IPR002173">
    <property type="entry name" value="Carboh/pur_kinase_PfkB_CS"/>
</dbReference>
<evidence type="ECO:0000256" key="1">
    <source>
        <dbReference type="ARBA" id="ARBA00010688"/>
    </source>
</evidence>
<keyword evidence="4 7" id="KW-0418">Kinase</keyword>
<keyword evidence="5" id="KW-0067">ATP-binding</keyword>
<evidence type="ECO:0000313" key="7">
    <source>
        <dbReference type="EMBL" id="QSG16245.1"/>
    </source>
</evidence>
<dbReference type="SUPFAM" id="SSF53613">
    <property type="entry name" value="Ribokinase-like"/>
    <property type="match status" value="1"/>
</dbReference>
<comment type="similarity">
    <text evidence="1">Belongs to the carbohydrate kinase PfkB family.</text>
</comment>
<dbReference type="InterPro" id="IPR029056">
    <property type="entry name" value="Ribokinase-like"/>
</dbReference>
<evidence type="ECO:0000256" key="4">
    <source>
        <dbReference type="ARBA" id="ARBA00022777"/>
    </source>
</evidence>
<dbReference type="PANTHER" id="PTHR43085:SF1">
    <property type="entry name" value="PSEUDOURIDINE KINASE-RELATED"/>
    <property type="match status" value="1"/>
</dbReference>
<feature type="domain" description="Carbohydrate kinase PfkB" evidence="6">
    <location>
        <begin position="5"/>
        <end position="308"/>
    </location>
</feature>
<evidence type="ECO:0000313" key="8">
    <source>
        <dbReference type="Proteomes" id="UP000663292"/>
    </source>
</evidence>
<dbReference type="PANTHER" id="PTHR43085">
    <property type="entry name" value="HEXOKINASE FAMILY MEMBER"/>
    <property type="match status" value="1"/>
</dbReference>
<evidence type="ECO:0000256" key="5">
    <source>
        <dbReference type="ARBA" id="ARBA00022840"/>
    </source>
</evidence>
<keyword evidence="8" id="KW-1185">Reference proteome</keyword>
<dbReference type="InterPro" id="IPR011611">
    <property type="entry name" value="PfkB_dom"/>
</dbReference>
<dbReference type="AlphaFoldDB" id="A0A897NXD8"/>
<gene>
    <name evidence="7" type="primary">rbsK3</name>
    <name evidence="7" type="ORF">HSEST_2736</name>
</gene>
<protein>
    <submittedName>
        <fullName evidence="7">Sugar kinase, ribokinase family</fullName>
    </submittedName>
</protein>
<dbReference type="Pfam" id="PF00294">
    <property type="entry name" value="PfkB"/>
    <property type="match status" value="1"/>
</dbReference>
<dbReference type="GeneID" id="68859368"/>
<evidence type="ECO:0000256" key="2">
    <source>
        <dbReference type="ARBA" id="ARBA00022679"/>
    </source>
</evidence>